<accession>A0ACB0KDB1</accession>
<evidence type="ECO:0000313" key="1">
    <source>
        <dbReference type="EMBL" id="CAJ2655305.1"/>
    </source>
</evidence>
<evidence type="ECO:0000313" key="2">
    <source>
        <dbReference type="Proteomes" id="UP001177021"/>
    </source>
</evidence>
<comment type="caution">
    <text evidence="1">The sequence shown here is derived from an EMBL/GenBank/DDBJ whole genome shotgun (WGS) entry which is preliminary data.</text>
</comment>
<dbReference type="Proteomes" id="UP001177021">
    <property type="component" value="Unassembled WGS sequence"/>
</dbReference>
<proteinExistence type="predicted"/>
<gene>
    <name evidence="1" type="ORF">MILVUS5_LOCUS22269</name>
</gene>
<sequence>MKKKRKTCLKSSQQQITSSTTTTSTNYYYLPEECWESIFIFLVKDKDNDFESLSVVSKQFLSITNRLLFSLKICYTMRPLLSCLFKRFTNLTSLNISSYGGDLNKLLIEISCFPLNLTSLNISKQRHFPADGLQAFSGKITTLTSLICSHMVFFNNSHLFLISDIFPLLQELDLSYNNGPINIHSWKHCNGISEEGIAQMLRKCINIKCLNLTGCSRAKLFGINFVVSNSKLEMLNLTRTSVDDETLYVISKSCCGLLKLRLKGCDYITENGVKHVIKSCTQLREINLRGCSKVHGYIVSYMVFSRPSLKMILAPPCYCFSPKEMKYLSSGGCHIC</sequence>
<name>A0ACB0KDB1_TRIPR</name>
<dbReference type="EMBL" id="CASHSV030000206">
    <property type="protein sequence ID" value="CAJ2655305.1"/>
    <property type="molecule type" value="Genomic_DNA"/>
</dbReference>
<organism evidence="1 2">
    <name type="scientific">Trifolium pratense</name>
    <name type="common">Red clover</name>
    <dbReference type="NCBI Taxonomy" id="57577"/>
    <lineage>
        <taxon>Eukaryota</taxon>
        <taxon>Viridiplantae</taxon>
        <taxon>Streptophyta</taxon>
        <taxon>Embryophyta</taxon>
        <taxon>Tracheophyta</taxon>
        <taxon>Spermatophyta</taxon>
        <taxon>Magnoliopsida</taxon>
        <taxon>eudicotyledons</taxon>
        <taxon>Gunneridae</taxon>
        <taxon>Pentapetalae</taxon>
        <taxon>rosids</taxon>
        <taxon>fabids</taxon>
        <taxon>Fabales</taxon>
        <taxon>Fabaceae</taxon>
        <taxon>Papilionoideae</taxon>
        <taxon>50 kb inversion clade</taxon>
        <taxon>NPAAA clade</taxon>
        <taxon>Hologalegina</taxon>
        <taxon>IRL clade</taxon>
        <taxon>Trifolieae</taxon>
        <taxon>Trifolium</taxon>
    </lineage>
</organism>
<keyword evidence="2" id="KW-1185">Reference proteome</keyword>
<protein>
    <submittedName>
        <fullName evidence="1">Uncharacterized protein</fullName>
    </submittedName>
</protein>
<reference evidence="1" key="1">
    <citation type="submission" date="2023-10" db="EMBL/GenBank/DDBJ databases">
        <authorList>
            <person name="Rodriguez Cubillos JULIANA M."/>
            <person name="De Vega J."/>
        </authorList>
    </citation>
    <scope>NUCLEOTIDE SEQUENCE</scope>
</reference>